<gene>
    <name evidence="2" type="ORF">DRV84_15320</name>
</gene>
<dbReference type="EMBL" id="QOHR01000112">
    <property type="protein sequence ID" value="REC51988.1"/>
    <property type="molecule type" value="Genomic_DNA"/>
</dbReference>
<reference evidence="2 3" key="1">
    <citation type="journal article" date="2017" name="Int. J. Syst. Evol. Microbiol.">
        <title>Rhodosalinus sediminis gen. nov., sp. nov., isolated from marine saltern.</title>
        <authorList>
            <person name="Guo L.Y."/>
            <person name="Ling S.K."/>
            <person name="Li C.M."/>
            <person name="Chen G.J."/>
            <person name="Du Z.J."/>
        </authorList>
    </citation>
    <scope>NUCLEOTIDE SEQUENCE [LARGE SCALE GENOMIC DNA]</scope>
    <source>
        <strain evidence="2 3">WDN1C137</strain>
    </source>
</reference>
<comment type="similarity">
    <text evidence="1">Belongs to the protein kinase superfamily. ADCK protein kinase family.</text>
</comment>
<keyword evidence="3" id="KW-1185">Reference proteome</keyword>
<evidence type="ECO:0000256" key="1">
    <source>
        <dbReference type="ARBA" id="ARBA00009670"/>
    </source>
</evidence>
<organism evidence="2 3">
    <name type="scientific">Rhodosalinus sediminis</name>
    <dbReference type="NCBI Taxonomy" id="1940533"/>
    <lineage>
        <taxon>Bacteria</taxon>
        <taxon>Pseudomonadati</taxon>
        <taxon>Pseudomonadota</taxon>
        <taxon>Alphaproteobacteria</taxon>
        <taxon>Rhodobacterales</taxon>
        <taxon>Paracoccaceae</taxon>
        <taxon>Rhodosalinus</taxon>
    </lineage>
</organism>
<evidence type="ECO:0000313" key="3">
    <source>
        <dbReference type="Proteomes" id="UP000257131"/>
    </source>
</evidence>
<accession>A0A3D9BEU6</accession>
<dbReference type="AlphaFoldDB" id="A0A3D9BEU6"/>
<protein>
    <submittedName>
        <fullName evidence="2">2-polyprenylphenol 6-hydroxylase</fullName>
    </submittedName>
</protein>
<dbReference type="PANTHER" id="PTHR10566:SF113">
    <property type="entry name" value="PROTEIN ACTIVITY OF BC1 COMPLEX KINASE 7, CHLOROPLASTIC"/>
    <property type="match status" value="1"/>
</dbReference>
<proteinExistence type="inferred from homology"/>
<comment type="caution">
    <text evidence="2">The sequence shown here is derived from an EMBL/GenBank/DDBJ whole genome shotgun (WGS) entry which is preliminary data.</text>
</comment>
<dbReference type="Proteomes" id="UP000257131">
    <property type="component" value="Unassembled WGS sequence"/>
</dbReference>
<feature type="non-terminal residue" evidence="2">
    <location>
        <position position="1"/>
    </location>
</feature>
<sequence>GFIRRDYLRVAEVHFEAGYVPPDRDVHEFARALRSVGEPIFGMDATRISMGRLLAYLFEVTEKFGMETRTELILLQRTMVVVEGVARSLDPRMNIWEVARPVVEDYIQ</sequence>
<feature type="non-terminal residue" evidence="2">
    <location>
        <position position="108"/>
    </location>
</feature>
<dbReference type="InterPro" id="IPR050154">
    <property type="entry name" value="UbiB_kinase"/>
</dbReference>
<name>A0A3D9BEU6_9RHOB</name>
<dbReference type="PANTHER" id="PTHR10566">
    <property type="entry name" value="CHAPERONE-ACTIVITY OF BC1 COMPLEX CABC1 -RELATED"/>
    <property type="match status" value="1"/>
</dbReference>
<evidence type="ECO:0000313" key="2">
    <source>
        <dbReference type="EMBL" id="REC51988.1"/>
    </source>
</evidence>